<feature type="domain" description="Tripartite ATP-independent periplasmic transporters DctQ component" evidence="10">
    <location>
        <begin position="25"/>
        <end position="154"/>
    </location>
</feature>
<dbReference type="InterPro" id="IPR055348">
    <property type="entry name" value="DctQ"/>
</dbReference>
<comment type="subunit">
    <text evidence="9">The complex comprises the extracytoplasmic solute receptor protein and the two transmembrane proteins.</text>
</comment>
<evidence type="ECO:0000256" key="6">
    <source>
        <dbReference type="ARBA" id="ARBA00022989"/>
    </source>
</evidence>
<evidence type="ECO:0000256" key="9">
    <source>
        <dbReference type="RuleBase" id="RU369079"/>
    </source>
</evidence>
<feature type="transmembrane region" description="Helical" evidence="9">
    <location>
        <begin position="88"/>
        <end position="108"/>
    </location>
</feature>
<evidence type="ECO:0000256" key="4">
    <source>
        <dbReference type="ARBA" id="ARBA00022519"/>
    </source>
</evidence>
<evidence type="ECO:0000313" key="12">
    <source>
        <dbReference type="Proteomes" id="UP001201844"/>
    </source>
</evidence>
<dbReference type="PANTHER" id="PTHR35011">
    <property type="entry name" value="2,3-DIKETO-L-GULONATE TRAP TRANSPORTER SMALL PERMEASE PROTEIN YIAM"/>
    <property type="match status" value="1"/>
</dbReference>
<accession>A0ABT0CNJ4</accession>
<feature type="transmembrane region" description="Helical" evidence="9">
    <location>
        <begin position="49"/>
        <end position="67"/>
    </location>
</feature>
<dbReference type="Proteomes" id="UP001201844">
    <property type="component" value="Unassembled WGS sequence"/>
</dbReference>
<evidence type="ECO:0000256" key="1">
    <source>
        <dbReference type="ARBA" id="ARBA00004429"/>
    </source>
</evidence>
<sequence>MVISKPRMVARRIGEAAIIVLFGIMVASAVGQVISRYVFNAPLTWSEELSRYVFIWLSFLGVWYAWVRREHLGIDVLPQMLPPRPRRLLMTFLEFTVLVFAIASLYYGQRILEVSIRQPSAVLRVPMAWIYVSYYVAMTLVSLEILLDWFSRWRHPVPETEG</sequence>
<evidence type="ECO:0000313" key="11">
    <source>
        <dbReference type="EMBL" id="MCJ8150161.1"/>
    </source>
</evidence>
<dbReference type="RefSeq" id="WP_241601429.1">
    <property type="nucleotide sequence ID" value="NZ_JAKVIN010000005.1"/>
</dbReference>
<comment type="subcellular location">
    <subcellularLocation>
        <location evidence="1 9">Cell inner membrane</location>
        <topology evidence="1 9">Multi-pass membrane protein</topology>
    </subcellularLocation>
</comment>
<keyword evidence="7 9" id="KW-0472">Membrane</keyword>
<comment type="caution">
    <text evidence="11">The sequence shown here is derived from an EMBL/GenBank/DDBJ whole genome shotgun (WGS) entry which is preliminary data.</text>
</comment>
<name>A0ABT0CNJ4_9HYPH</name>
<keyword evidence="12" id="KW-1185">Reference proteome</keyword>
<reference evidence="11 12" key="1">
    <citation type="submission" date="2022-02" db="EMBL/GenBank/DDBJ databases">
        <title>Shinella B3.7 sp. nov., isolated from Sediment (Zhairuo Island).</title>
        <authorList>
            <person name="Chen G."/>
        </authorList>
    </citation>
    <scope>NUCLEOTIDE SEQUENCE [LARGE SCALE GENOMIC DNA]</scope>
    <source>
        <strain evidence="11 12">B3.7</strain>
        <plasmid evidence="11">unnamed</plasmid>
    </source>
</reference>
<evidence type="ECO:0000256" key="5">
    <source>
        <dbReference type="ARBA" id="ARBA00022692"/>
    </source>
</evidence>
<keyword evidence="2 9" id="KW-0813">Transport</keyword>
<evidence type="ECO:0000256" key="7">
    <source>
        <dbReference type="ARBA" id="ARBA00023136"/>
    </source>
</evidence>
<evidence type="ECO:0000256" key="8">
    <source>
        <dbReference type="ARBA" id="ARBA00038436"/>
    </source>
</evidence>
<evidence type="ECO:0000256" key="3">
    <source>
        <dbReference type="ARBA" id="ARBA00022475"/>
    </source>
</evidence>
<feature type="transmembrane region" description="Helical" evidence="9">
    <location>
        <begin position="128"/>
        <end position="147"/>
    </location>
</feature>
<keyword evidence="11" id="KW-0614">Plasmid</keyword>
<comment type="similarity">
    <text evidence="8 9">Belongs to the TRAP transporter small permease family.</text>
</comment>
<keyword evidence="4 9" id="KW-0997">Cell inner membrane</keyword>
<protein>
    <recommendedName>
        <fullName evidence="9">TRAP transporter small permease protein</fullName>
    </recommendedName>
</protein>
<keyword evidence="5 9" id="KW-0812">Transmembrane</keyword>
<evidence type="ECO:0000256" key="2">
    <source>
        <dbReference type="ARBA" id="ARBA00022448"/>
    </source>
</evidence>
<dbReference type="InterPro" id="IPR007387">
    <property type="entry name" value="TRAP_DctQ"/>
</dbReference>
<comment type="function">
    <text evidence="9">Part of the tripartite ATP-independent periplasmic (TRAP) transport system.</text>
</comment>
<feature type="transmembrane region" description="Helical" evidence="9">
    <location>
        <begin position="12"/>
        <end position="34"/>
    </location>
</feature>
<gene>
    <name evidence="11" type="ORF">MKI86_13510</name>
</gene>
<keyword evidence="3" id="KW-1003">Cell membrane</keyword>
<dbReference type="EMBL" id="JAKVIN010000005">
    <property type="protein sequence ID" value="MCJ8150161.1"/>
    <property type="molecule type" value="Genomic_DNA"/>
</dbReference>
<dbReference type="Pfam" id="PF04290">
    <property type="entry name" value="DctQ"/>
    <property type="match status" value="1"/>
</dbReference>
<keyword evidence="6 9" id="KW-1133">Transmembrane helix</keyword>
<dbReference type="PANTHER" id="PTHR35011:SF2">
    <property type="entry name" value="2,3-DIKETO-L-GULONATE TRAP TRANSPORTER SMALL PERMEASE PROTEIN YIAM"/>
    <property type="match status" value="1"/>
</dbReference>
<proteinExistence type="inferred from homology"/>
<geneLocation type="plasmid" evidence="11">
    <name>unnamed</name>
</geneLocation>
<evidence type="ECO:0000259" key="10">
    <source>
        <dbReference type="Pfam" id="PF04290"/>
    </source>
</evidence>
<organism evidence="11 12">
    <name type="scientific">Shinella sedimenti</name>
    <dbReference type="NCBI Taxonomy" id="2919913"/>
    <lineage>
        <taxon>Bacteria</taxon>
        <taxon>Pseudomonadati</taxon>
        <taxon>Pseudomonadota</taxon>
        <taxon>Alphaproteobacteria</taxon>
        <taxon>Hyphomicrobiales</taxon>
        <taxon>Rhizobiaceae</taxon>
        <taxon>Shinella</taxon>
    </lineage>
</organism>